<gene>
    <name evidence="7" type="ORF">KP509_37G065800</name>
</gene>
<dbReference type="InterPro" id="IPR050358">
    <property type="entry name" value="RSE1/DDB1/CFT1"/>
</dbReference>
<evidence type="ECO:0000256" key="3">
    <source>
        <dbReference type="SAM" id="MobiDB-lite"/>
    </source>
</evidence>
<dbReference type="Gene3D" id="2.130.10.10">
    <property type="entry name" value="YVTN repeat-like/Quinoprotein amine dehydrogenase"/>
    <property type="match status" value="2"/>
</dbReference>
<dbReference type="Proteomes" id="UP000825935">
    <property type="component" value="Chromosome 37"/>
</dbReference>
<dbReference type="Pfam" id="PF23726">
    <property type="entry name" value="Beta-prop_RSE1_2nd"/>
    <property type="match status" value="1"/>
</dbReference>
<dbReference type="EMBL" id="CM035442">
    <property type="protein sequence ID" value="KAH7280407.1"/>
    <property type="molecule type" value="Genomic_DNA"/>
</dbReference>
<name>A0A8T2Q8K9_CERRI</name>
<dbReference type="EMBL" id="CM035442">
    <property type="protein sequence ID" value="KAH7280409.1"/>
    <property type="molecule type" value="Genomic_DNA"/>
</dbReference>
<feature type="domain" description="RSE1/DDB1/CPSF1 first beta-propeller" evidence="5">
    <location>
        <begin position="30"/>
        <end position="232"/>
    </location>
</feature>
<dbReference type="PANTHER" id="PTHR10644">
    <property type="entry name" value="DNA REPAIR/RNA PROCESSING CPSF FAMILY"/>
    <property type="match status" value="1"/>
</dbReference>
<feature type="domain" description="RSE1/DDB1/CPSF1 second beta-propeller" evidence="6">
    <location>
        <begin position="512"/>
        <end position="918"/>
    </location>
</feature>
<organism evidence="7 8">
    <name type="scientific">Ceratopteris richardii</name>
    <name type="common">Triangle waterfern</name>
    <dbReference type="NCBI Taxonomy" id="49495"/>
    <lineage>
        <taxon>Eukaryota</taxon>
        <taxon>Viridiplantae</taxon>
        <taxon>Streptophyta</taxon>
        <taxon>Embryophyta</taxon>
        <taxon>Tracheophyta</taxon>
        <taxon>Polypodiopsida</taxon>
        <taxon>Polypodiidae</taxon>
        <taxon>Polypodiales</taxon>
        <taxon>Pteridineae</taxon>
        <taxon>Pteridaceae</taxon>
        <taxon>Parkerioideae</taxon>
        <taxon>Ceratopteris</taxon>
    </lineage>
</organism>
<dbReference type="Pfam" id="PF10433">
    <property type="entry name" value="Beta-prop_RSE1_1st"/>
    <property type="match status" value="2"/>
</dbReference>
<dbReference type="OrthoDB" id="20774at2759"/>
<dbReference type="OMA" id="NPRMIFC"/>
<evidence type="ECO:0000256" key="2">
    <source>
        <dbReference type="ARBA" id="ARBA00023242"/>
    </source>
</evidence>
<dbReference type="Pfam" id="PF03178">
    <property type="entry name" value="CPSF_A"/>
    <property type="match status" value="1"/>
</dbReference>
<keyword evidence="2" id="KW-0539">Nucleus</keyword>
<feature type="region of interest" description="Disordered" evidence="3">
    <location>
        <begin position="334"/>
        <end position="363"/>
    </location>
</feature>
<feature type="domain" description="RSE1/DDB1/CPSF1 C-terminal" evidence="4">
    <location>
        <begin position="964"/>
        <end position="1318"/>
    </location>
</feature>
<dbReference type="InterPro" id="IPR058543">
    <property type="entry name" value="Beta-prop_RSE1/DDB1/CPSF1_2nd"/>
</dbReference>
<keyword evidence="8" id="KW-1185">Reference proteome</keyword>
<reference evidence="7" key="1">
    <citation type="submission" date="2021-08" db="EMBL/GenBank/DDBJ databases">
        <title>WGS assembly of Ceratopteris richardii.</title>
        <authorList>
            <person name="Marchant D.B."/>
            <person name="Chen G."/>
            <person name="Jenkins J."/>
            <person name="Shu S."/>
            <person name="Leebens-Mack J."/>
            <person name="Grimwood J."/>
            <person name="Schmutz J."/>
            <person name="Soltis P."/>
            <person name="Soltis D."/>
            <person name="Chen Z.-H."/>
        </authorList>
    </citation>
    <scope>NUCLEOTIDE SEQUENCE</scope>
    <source>
        <strain evidence="7">Whitten #5841</strain>
        <tissue evidence="7">Leaf</tissue>
    </source>
</reference>
<evidence type="ECO:0000259" key="6">
    <source>
        <dbReference type="Pfam" id="PF23726"/>
    </source>
</evidence>
<dbReference type="InterPro" id="IPR004871">
    <property type="entry name" value="RSE1/DDB1/CPSF1_C"/>
</dbReference>
<comment type="caution">
    <text evidence="7">The sequence shown here is derived from an EMBL/GenBank/DDBJ whole genome shotgun (WGS) entry which is preliminary data.</text>
</comment>
<comment type="subcellular location">
    <subcellularLocation>
        <location evidence="1">Nucleus</location>
    </subcellularLocation>
</comment>
<evidence type="ECO:0000256" key="1">
    <source>
        <dbReference type="ARBA" id="ARBA00004123"/>
    </source>
</evidence>
<evidence type="ECO:0000259" key="5">
    <source>
        <dbReference type="Pfam" id="PF10433"/>
    </source>
</evidence>
<dbReference type="InterPro" id="IPR018846">
    <property type="entry name" value="Beta-prop_RSE1/DDB1/CPSF1_1st"/>
</dbReference>
<evidence type="ECO:0000259" key="4">
    <source>
        <dbReference type="Pfam" id="PF03178"/>
    </source>
</evidence>
<proteinExistence type="predicted"/>
<dbReference type="InterPro" id="IPR015943">
    <property type="entry name" value="WD40/YVTN_repeat-like_dom_sf"/>
</dbReference>
<dbReference type="GO" id="GO:0005634">
    <property type="term" value="C:nucleus"/>
    <property type="evidence" value="ECO:0007669"/>
    <property type="project" value="UniProtKB-SubCell"/>
</dbReference>
<sequence>MAVHGRAAADHEDDGSSFYLAKCMLRSSVVLQAVCGHIRSPTTVDIVFGKETSLELIVLSEDGVVQSVCEQPVFGKIKDMKVLPWNEQLRCFQPQTYGKDLLVVTSDSGKLSFLTFCVELHRFLAVCHIHISQPGNARRDLGPLLTVEARGRAIAVSALEDKIAVYPVSAAAGNNIVEKKMMYPKESWEKDEHTAASRTIWSMAFVPGSENVDSKDASIVLAVLVHRKGAAQNELLILFCDIVTHSIQLGRSPTLPPGSLAYSVYTVPVRPGLIFLFRYGEILLLQVDGGIIHVISSVLVPGTCSSVSQKPGYRDVDEDERCAYALLELRPRAENAPRAEDSSGGTAERAESTLPESLTDEDMEKSSSPLVCAWTWCLDASFGPTLVISVENGEMFLLHLVHYSSNEMQLSLSECLYHFPPLKCLLWMEDGFLLALAEMGDGQVLYMKNANISYRSTIENISPILDFSLADYHRERQDQMFACTGAGLEGSLRVIHNGVSVEKLISTGPMYDGVTGLWTMKFHREDAFHSFLVLSFVEETRVLSVGLSFNDITDDVGFNSCSSTLACGWIEDGWVAQICKDEVRVCAPTMGAHEKGMAALSPFCTSWTPPGHMSISLGTVSHCRVILGTSRPGILIMLGLKVNDAGFREFVTLGELTLEAELSCISVPQEEEPFPMPLPPAVVGLVENNLGSFLPSGVEVGKVCIIGTHKPSVEVLSIVPEDNFSVLAVGHISLINTMGTGLCGCVPEDARLVLFDRPYILVGLRNGMLLRFDWPTSVNAPCSHSPLTLERASSGVSHVGSSFSAVENMTWNAPVLMHPQAVGDNEEAAVSYPVQLHLIAVRRMGVSPVSLVPLQASLRADVVALGDRPWLLQTAWHSERIACTSISFLPSTHATAVKSRECMQGILFVADKSLHLVEMEHSKRLNVQRHSLRSTPRKIAYHAESKTLLVLRSEWCDHVNGYVSDICCVDPVTGASTFSYKFDHAELPKCMELCRVANEHLLLVGTGLSTGKAMMANGEPIGAKGRLIIFQLSPKNGRGRLDSIDDSERSASLTFKEGEGLKITYKNHLQLSGVVLAVAFYLDQYILACAGNKLSCISISSDGLYRFHRHDSIKTRFVITCISVNLDRIVVGDCRDGILFYTYQEYESKLEQLYCDPAQRLVADCVLVDPFTAVVTDRHGNFSVLRCPKRSEDCSNPERNLIPGCWYHMGEVIMSIRKGSLAYKVLSNDISKTCSKINKREHQFSDNSVVASTLLGSIVIFLQLTREEYELLDAVQSRLAVYPLTTPVLGNNHAQFRGKGCPDGVNRVLDGDMLGQFLELTSSQQRSILSDQPGMDSSSFLNQNFQISSQRSFSVEEVLKLLELVHSSLT</sequence>
<evidence type="ECO:0000313" key="7">
    <source>
        <dbReference type="EMBL" id="KAH7280407.1"/>
    </source>
</evidence>
<dbReference type="GO" id="GO:0003676">
    <property type="term" value="F:nucleic acid binding"/>
    <property type="evidence" value="ECO:0007669"/>
    <property type="project" value="InterPro"/>
</dbReference>
<evidence type="ECO:0000313" key="8">
    <source>
        <dbReference type="Proteomes" id="UP000825935"/>
    </source>
</evidence>
<feature type="domain" description="RSE1/DDB1/CPSF1 first beta-propeller" evidence="5">
    <location>
        <begin position="356"/>
        <end position="450"/>
    </location>
</feature>
<accession>A0A8T2Q8K9</accession>
<protein>
    <submittedName>
        <fullName evidence="7">Uncharacterized protein</fullName>
    </submittedName>
</protein>